<feature type="transmembrane region" description="Helical" evidence="1">
    <location>
        <begin position="230"/>
        <end position="249"/>
    </location>
</feature>
<feature type="transmembrane region" description="Helical" evidence="1">
    <location>
        <begin position="291"/>
        <end position="313"/>
    </location>
</feature>
<feature type="transmembrane region" description="Helical" evidence="1">
    <location>
        <begin position="261"/>
        <end position="285"/>
    </location>
</feature>
<dbReference type="KEGG" id="pft:JBW_00059"/>
<keyword evidence="1" id="KW-0812">Transmembrane</keyword>
<feature type="transmembrane region" description="Helical" evidence="1">
    <location>
        <begin position="161"/>
        <end position="181"/>
    </location>
</feature>
<reference evidence="4" key="2">
    <citation type="submission" date="2015-02" db="EMBL/GenBank/DDBJ databases">
        <title>Complete Genome Sequence of Pelosinus fermentans JBW45.</title>
        <authorList>
            <person name="De Leon K.B."/>
            <person name="Utturkar S.M."/>
            <person name="Camilleri L.B."/>
            <person name="Arkin A.P."/>
            <person name="Fields M.W."/>
            <person name="Brown S.D."/>
            <person name="Wall J.D."/>
        </authorList>
    </citation>
    <scope>NUCLEOTIDE SEQUENCE [LARGE SCALE GENOMIC DNA]</scope>
    <source>
        <strain evidence="4">JBW45</strain>
    </source>
</reference>
<evidence type="ECO:0000313" key="3">
    <source>
        <dbReference type="EMBL" id="AJQ25413.1"/>
    </source>
</evidence>
<dbReference type="GO" id="GO:0016747">
    <property type="term" value="F:acyltransferase activity, transferring groups other than amino-acyl groups"/>
    <property type="evidence" value="ECO:0007669"/>
    <property type="project" value="InterPro"/>
</dbReference>
<feature type="transmembrane region" description="Helical" evidence="1">
    <location>
        <begin position="20"/>
        <end position="38"/>
    </location>
</feature>
<sequence length="417" mass="48365">MEKTEIAEPLEVIAKKRYYYIDWLRIIGSINVFLYHLLRIFDVYPYTLKNKETCASVGIVAFLLHIWNIPLVFFLAGATCKFSLLKRTKLQYVTERFKRLFIPFMVGALVLVPLQRYVEYLNQGKFIGTLSEFIPWYFAQQYLFTKYTFDPFWLLPIGEHLWFLAALFILSSVGIPVFTYLSKETGKKLIEQLACVVEKPGGIFIFGIALAVIRIMLQPIYPAYSSWCDFTFWSLIMIYGYIMVSDHRFAQSANRNKYLSLLIAIVSITILLICLALGDFMHWILYPDYSAGAILYHTLGGIITWSMLVFFLGMGTEYLDKGHKLLPMLSEAVMPFYVLNFNIMMLIGYYVVEWELPLTVKILLIILFTLSIVYSLSYLIMSGLPWLRPIFGMRSIKKKAYGGNYNKVRSKAINDCR</sequence>
<feature type="transmembrane region" description="Helical" evidence="1">
    <location>
        <begin position="58"/>
        <end position="79"/>
    </location>
</feature>
<accession>I9DAF4</accession>
<feature type="domain" description="Acyltransferase 3" evidence="2">
    <location>
        <begin position="18"/>
        <end position="376"/>
    </location>
</feature>
<evidence type="ECO:0000256" key="1">
    <source>
        <dbReference type="SAM" id="Phobius"/>
    </source>
</evidence>
<keyword evidence="1" id="KW-1133">Transmembrane helix</keyword>
<feature type="transmembrane region" description="Helical" evidence="1">
    <location>
        <begin position="325"/>
        <end position="350"/>
    </location>
</feature>
<feature type="transmembrane region" description="Helical" evidence="1">
    <location>
        <begin position="100"/>
        <end position="118"/>
    </location>
</feature>
<dbReference type="STRING" id="1192197.JBW_00059"/>
<keyword evidence="3" id="KW-0012">Acyltransferase</keyword>
<dbReference type="PANTHER" id="PTHR36927:SF3">
    <property type="entry name" value="GLUCANS BIOSYNTHESIS PROTEIN C"/>
    <property type="match status" value="1"/>
</dbReference>
<dbReference type="InterPro" id="IPR002656">
    <property type="entry name" value="Acyl_transf_3_dom"/>
</dbReference>
<reference evidence="3 4" key="1">
    <citation type="journal article" date="2015" name="Genome Announc.">
        <title>Complete Genome Sequence of Pelosinus fermentans JBW45, a Member of a Remarkably Competitive Group of Negativicutes in the Firmicutes Phylum.</title>
        <authorList>
            <person name="De Leon K.B."/>
            <person name="Utturkar S.M."/>
            <person name="Camilleri L.B."/>
            <person name="Elias D.A."/>
            <person name="Arkin A.P."/>
            <person name="Fields M.W."/>
            <person name="Brown S.D."/>
            <person name="Wall J.D."/>
        </authorList>
    </citation>
    <scope>NUCLEOTIDE SEQUENCE [LARGE SCALE GENOMIC DNA]</scope>
    <source>
        <strain evidence="3 4">JBW45</strain>
    </source>
</reference>
<dbReference type="InterPro" id="IPR050623">
    <property type="entry name" value="Glucan_succinyl_AcylTrfase"/>
</dbReference>
<dbReference type="PANTHER" id="PTHR36927">
    <property type="entry name" value="BLR4337 PROTEIN"/>
    <property type="match status" value="1"/>
</dbReference>
<feature type="transmembrane region" description="Helical" evidence="1">
    <location>
        <begin position="362"/>
        <end position="387"/>
    </location>
</feature>
<gene>
    <name evidence="3" type="ORF">JBW_00059</name>
</gene>
<dbReference type="OrthoDB" id="5446016at2"/>
<dbReference type="AlphaFoldDB" id="I9DAF4"/>
<protein>
    <submittedName>
        <fullName evidence="3">Acyltransferase 3</fullName>
    </submittedName>
</protein>
<dbReference type="Proteomes" id="UP000005361">
    <property type="component" value="Chromosome"/>
</dbReference>
<dbReference type="EMBL" id="CP010978">
    <property type="protein sequence ID" value="AJQ25413.1"/>
    <property type="molecule type" value="Genomic_DNA"/>
</dbReference>
<evidence type="ECO:0000313" key="4">
    <source>
        <dbReference type="Proteomes" id="UP000005361"/>
    </source>
</evidence>
<evidence type="ECO:0000259" key="2">
    <source>
        <dbReference type="Pfam" id="PF01757"/>
    </source>
</evidence>
<organism evidence="3 4">
    <name type="scientific">Pelosinus fermentans JBW45</name>
    <dbReference type="NCBI Taxonomy" id="1192197"/>
    <lineage>
        <taxon>Bacteria</taxon>
        <taxon>Bacillati</taxon>
        <taxon>Bacillota</taxon>
        <taxon>Negativicutes</taxon>
        <taxon>Selenomonadales</taxon>
        <taxon>Sporomusaceae</taxon>
        <taxon>Pelosinus</taxon>
    </lineage>
</organism>
<dbReference type="HOGENOM" id="CLU_036182_0_0_9"/>
<keyword evidence="3" id="KW-0808">Transferase</keyword>
<dbReference type="Pfam" id="PF01757">
    <property type="entry name" value="Acyl_transf_3"/>
    <property type="match status" value="1"/>
</dbReference>
<proteinExistence type="predicted"/>
<feature type="transmembrane region" description="Helical" evidence="1">
    <location>
        <begin position="202"/>
        <end position="224"/>
    </location>
</feature>
<dbReference type="RefSeq" id="WP_007960984.1">
    <property type="nucleotide sequence ID" value="NZ_CP010978.1"/>
</dbReference>
<keyword evidence="1" id="KW-0472">Membrane</keyword>
<name>I9DAF4_9FIRM</name>